<feature type="region of interest" description="Disordered" evidence="1">
    <location>
        <begin position="80"/>
        <end position="101"/>
    </location>
</feature>
<comment type="caution">
    <text evidence="2">The sequence shown here is derived from an EMBL/GenBank/DDBJ whole genome shotgun (WGS) entry which is preliminary data.</text>
</comment>
<dbReference type="AlphaFoldDB" id="A0AAU9TP79"/>
<gene>
    <name evidence="2" type="ORF">EEDITHA_LOCUS3624</name>
</gene>
<evidence type="ECO:0000313" key="2">
    <source>
        <dbReference type="EMBL" id="CAH2087352.1"/>
    </source>
</evidence>
<evidence type="ECO:0000256" key="1">
    <source>
        <dbReference type="SAM" id="MobiDB-lite"/>
    </source>
</evidence>
<dbReference type="EMBL" id="CAKOGL010000006">
    <property type="protein sequence ID" value="CAH2087352.1"/>
    <property type="molecule type" value="Genomic_DNA"/>
</dbReference>
<name>A0AAU9TP79_EUPED</name>
<organism evidence="2 3">
    <name type="scientific">Euphydryas editha</name>
    <name type="common">Edith's checkerspot</name>
    <dbReference type="NCBI Taxonomy" id="104508"/>
    <lineage>
        <taxon>Eukaryota</taxon>
        <taxon>Metazoa</taxon>
        <taxon>Ecdysozoa</taxon>
        <taxon>Arthropoda</taxon>
        <taxon>Hexapoda</taxon>
        <taxon>Insecta</taxon>
        <taxon>Pterygota</taxon>
        <taxon>Neoptera</taxon>
        <taxon>Endopterygota</taxon>
        <taxon>Lepidoptera</taxon>
        <taxon>Glossata</taxon>
        <taxon>Ditrysia</taxon>
        <taxon>Papilionoidea</taxon>
        <taxon>Nymphalidae</taxon>
        <taxon>Nymphalinae</taxon>
        <taxon>Euphydryas</taxon>
    </lineage>
</organism>
<dbReference type="Proteomes" id="UP001153954">
    <property type="component" value="Unassembled WGS sequence"/>
</dbReference>
<protein>
    <submittedName>
        <fullName evidence="2">Uncharacterized protein</fullName>
    </submittedName>
</protein>
<sequence length="101" mass="11579">MDTTSEAAAQVVVLFQATGGFISRPQTNRHRSTSETDDRFIVSTSLRNRHLTGVDVQQEFRRVRGVAASQWKFRRRLKKANWTKRPETDRSSPSSPILIYS</sequence>
<proteinExistence type="predicted"/>
<evidence type="ECO:0000313" key="3">
    <source>
        <dbReference type="Proteomes" id="UP001153954"/>
    </source>
</evidence>
<keyword evidence="3" id="KW-1185">Reference proteome</keyword>
<reference evidence="2" key="1">
    <citation type="submission" date="2022-03" db="EMBL/GenBank/DDBJ databases">
        <authorList>
            <person name="Tunstrom K."/>
        </authorList>
    </citation>
    <scope>NUCLEOTIDE SEQUENCE</scope>
</reference>
<accession>A0AAU9TP79</accession>